<protein>
    <submittedName>
        <fullName evidence="1">Transcription initiation factor TFIIE alpha subunit</fullName>
    </submittedName>
</protein>
<proteinExistence type="predicted"/>
<accession>A0A1R4ABG3</accession>
<dbReference type="GeneID" id="24424904"/>
<dbReference type="KEGG" id="bmic:BMR1_03g01345"/>
<dbReference type="VEuPathDB" id="PiroplasmaDB:BMR1_03g01345"/>
<sequence length="411" mass="47084">MNANAPYVKKGYNKQIFAALVESFSRLFLCDEEIVICDLLLHTERSLCDKDIELAIGIPDKKVREICTKMYKQRYLAKDTASGVPITEPCDTVYKPNDKVAGISVSREVINSQCFYRLSNYLVLTVYYKMKSIEELLQRQKDRLNDIDIYICPNCNSTYDGLEVQMCHLDPKDSQFLCDCKTRLVLDDLKKKQDSCESQIRRFEQQTRELKKHLSAAWGMQVPVFAIFNRNKPSNIGSLETPLQRMLLRVPNPITSLPEQIKEKTSSTSPKTTMINDIDHCNKQELSQSMSSSATSVADNITIPFIPKRPASDVGQSTSTNKIKFHMKTSLNLNFKRPLAQANTPVGGRLVIKVSDDVKMTNDNPKDVPNFFISKLNSYYTLQEAENLQDEMTMEEFQHFSDLYDRYLNNI</sequence>
<reference evidence="1 2" key="3">
    <citation type="journal article" date="2016" name="Sci. Rep.">
        <title>Genome-wide diversity and gene expression profiling of Babesia microti isolates identify polymorphic genes that mediate host-pathogen interactions.</title>
        <authorList>
            <person name="Silva J.C."/>
            <person name="Cornillot E."/>
            <person name="McCracken C."/>
            <person name="Usmani-Brown S."/>
            <person name="Dwivedi A."/>
            <person name="Ifeonu O.O."/>
            <person name="Crabtree J."/>
            <person name="Gotia H.T."/>
            <person name="Virji A.Z."/>
            <person name="Reynes C."/>
            <person name="Colinge J."/>
            <person name="Kumar V."/>
            <person name="Lawres L."/>
            <person name="Pazzi J.E."/>
            <person name="Pablo J.V."/>
            <person name="Hung C."/>
            <person name="Brancato J."/>
            <person name="Kumari P."/>
            <person name="Orvis J."/>
            <person name="Tretina K."/>
            <person name="Chibucos M."/>
            <person name="Ott S."/>
            <person name="Sadzewicz L."/>
            <person name="Sengamalay N."/>
            <person name="Shetty A.C."/>
            <person name="Su Q."/>
            <person name="Tallon L."/>
            <person name="Fraser C.M."/>
            <person name="Frutos R."/>
            <person name="Molina D.M."/>
            <person name="Krause P.J."/>
            <person name="Ben Mamoun C."/>
        </authorList>
    </citation>
    <scope>NUCLEOTIDE SEQUENCE [LARGE SCALE GENOMIC DNA]</scope>
    <source>
        <strain evidence="1 2">RI</strain>
    </source>
</reference>
<organism evidence="1 2">
    <name type="scientific">Babesia microti (strain RI)</name>
    <dbReference type="NCBI Taxonomy" id="1133968"/>
    <lineage>
        <taxon>Eukaryota</taxon>
        <taxon>Sar</taxon>
        <taxon>Alveolata</taxon>
        <taxon>Apicomplexa</taxon>
        <taxon>Aconoidasida</taxon>
        <taxon>Piroplasmida</taxon>
        <taxon>Babesiidae</taxon>
        <taxon>Babesia</taxon>
    </lineage>
</organism>
<dbReference type="RefSeq" id="XP_021338506.1">
    <property type="nucleotide sequence ID" value="XM_021481924.1"/>
</dbReference>
<dbReference type="InterPro" id="IPR039997">
    <property type="entry name" value="TFE"/>
</dbReference>
<dbReference type="EMBL" id="LN871598">
    <property type="protein sequence ID" value="SJK86336.1"/>
    <property type="molecule type" value="Genomic_DNA"/>
</dbReference>
<keyword evidence="2" id="KW-1185">Reference proteome</keyword>
<name>A0A1R4ABG3_BABMR</name>
<dbReference type="OrthoDB" id="361102at2759"/>
<evidence type="ECO:0000313" key="2">
    <source>
        <dbReference type="Proteomes" id="UP000002899"/>
    </source>
</evidence>
<dbReference type="Proteomes" id="UP000002899">
    <property type="component" value="Chromosome III"/>
</dbReference>
<dbReference type="PANTHER" id="PTHR13097">
    <property type="entry name" value="TRANSCRIPTION INITIATION FACTOR IIE, ALPHA SUBUNIT"/>
    <property type="match status" value="1"/>
</dbReference>
<gene>
    <name evidence="1" type="ORF">BMR1_03g01345</name>
</gene>
<evidence type="ECO:0000313" key="1">
    <source>
        <dbReference type="EMBL" id="SJK86336.1"/>
    </source>
</evidence>
<reference evidence="1 2" key="2">
    <citation type="journal article" date="2013" name="PLoS ONE">
        <title>Whole genome mapping and re-organization of the nuclear and mitochondrial genomes of Babesia microti isolates.</title>
        <authorList>
            <person name="Cornillot E."/>
            <person name="Dassouli A."/>
            <person name="Garg A."/>
            <person name="Pachikara N."/>
            <person name="Randazzo S."/>
            <person name="Depoix D."/>
            <person name="Carcy B."/>
            <person name="Delbecq S."/>
            <person name="Frutos R."/>
            <person name="Silva J.C."/>
            <person name="Sutton R."/>
            <person name="Krause P.J."/>
            <person name="Mamoun C.B."/>
        </authorList>
    </citation>
    <scope>NUCLEOTIDE SEQUENCE [LARGE SCALE GENOMIC DNA]</scope>
    <source>
        <strain evidence="1 2">RI</strain>
    </source>
</reference>
<dbReference type="PANTHER" id="PTHR13097:SF7">
    <property type="entry name" value="GENERAL TRANSCRIPTION FACTOR IIE SUBUNIT 1"/>
    <property type="match status" value="1"/>
</dbReference>
<dbReference type="GO" id="GO:0006367">
    <property type="term" value="P:transcription initiation at RNA polymerase II promoter"/>
    <property type="evidence" value="ECO:0007669"/>
    <property type="project" value="TreeGrafter"/>
</dbReference>
<dbReference type="GO" id="GO:0003743">
    <property type="term" value="F:translation initiation factor activity"/>
    <property type="evidence" value="ECO:0007669"/>
    <property type="project" value="UniProtKB-KW"/>
</dbReference>
<dbReference type="AlphaFoldDB" id="A0A1R4ABG3"/>
<reference evidence="1 2" key="1">
    <citation type="journal article" date="2012" name="Nucleic Acids Res.">
        <title>Sequencing of the smallest Apicomplexan genome from the human pathogen Babesia microti.</title>
        <authorList>
            <person name="Cornillot E."/>
            <person name="Hadj-Kaddour K."/>
            <person name="Dassouli A."/>
            <person name="Noel B."/>
            <person name="Ranwez V."/>
            <person name="Vacherie B."/>
            <person name="Augagneur Y."/>
            <person name="Bres V."/>
            <person name="Duclos A."/>
            <person name="Randazzo S."/>
            <person name="Carcy B."/>
            <person name="Debierre-Grockiego F."/>
            <person name="Delbecq S."/>
            <person name="Moubri-Menage K."/>
            <person name="Shams-Eldin H."/>
            <person name="Usmani-Brown S."/>
            <person name="Bringaud F."/>
            <person name="Wincker P."/>
            <person name="Vivares C.P."/>
            <person name="Schwarz R.T."/>
            <person name="Schetters T.P."/>
            <person name="Krause P.J."/>
            <person name="Gorenflot A."/>
            <person name="Berry V."/>
            <person name="Barbe V."/>
            <person name="Ben Mamoun C."/>
        </authorList>
    </citation>
    <scope>NUCLEOTIDE SEQUENCE [LARGE SCALE GENOMIC DNA]</scope>
    <source>
        <strain evidence="1 2">RI</strain>
    </source>
</reference>
<dbReference type="GO" id="GO:0005673">
    <property type="term" value="C:transcription factor TFIIE complex"/>
    <property type="evidence" value="ECO:0007669"/>
    <property type="project" value="TreeGrafter"/>
</dbReference>